<evidence type="ECO:0000313" key="3">
    <source>
        <dbReference type="Proteomes" id="UP001203579"/>
    </source>
</evidence>
<accession>A0ABT0TAY4</accession>
<feature type="chain" id="PRO_5046978757" evidence="1">
    <location>
        <begin position="33"/>
        <end position="74"/>
    </location>
</feature>
<dbReference type="EMBL" id="JAMKFF010000007">
    <property type="protein sequence ID" value="MCL8494236.1"/>
    <property type="molecule type" value="Genomic_DNA"/>
</dbReference>
<feature type="signal peptide" evidence="1">
    <location>
        <begin position="1"/>
        <end position="32"/>
    </location>
</feature>
<protein>
    <submittedName>
        <fullName evidence="2">Uncharacterized protein</fullName>
    </submittedName>
</protein>
<proteinExistence type="predicted"/>
<organism evidence="2 3">
    <name type="scientific">Corynebacterium intestinale</name>
    <dbReference type="NCBI Taxonomy" id="2943492"/>
    <lineage>
        <taxon>Bacteria</taxon>
        <taxon>Bacillati</taxon>
        <taxon>Actinomycetota</taxon>
        <taxon>Actinomycetes</taxon>
        <taxon>Mycobacteriales</taxon>
        <taxon>Corynebacteriaceae</taxon>
        <taxon>Corynebacterium</taxon>
    </lineage>
</organism>
<evidence type="ECO:0000256" key="1">
    <source>
        <dbReference type="SAM" id="SignalP"/>
    </source>
</evidence>
<gene>
    <name evidence="2" type="ORF">M5J06_08865</name>
</gene>
<dbReference type="RefSeq" id="WP_070563654.1">
    <property type="nucleotide sequence ID" value="NZ_JAMFTR010000007.1"/>
</dbReference>
<comment type="caution">
    <text evidence="2">The sequence shown here is derived from an EMBL/GenBank/DDBJ whole genome shotgun (WGS) entry which is preliminary data.</text>
</comment>
<sequence length="74" mass="7741">MTKSTKTKALRLVAATALSLSILGAGATYALAGERRGAHNEAGTIYSDVGTSYGAYDFSGSREEELPVWDGKLS</sequence>
<keyword evidence="3" id="KW-1185">Reference proteome</keyword>
<name>A0ABT0TAY4_9CORY</name>
<dbReference type="Proteomes" id="UP001203579">
    <property type="component" value="Unassembled WGS sequence"/>
</dbReference>
<keyword evidence="1" id="KW-0732">Signal</keyword>
<reference evidence="2 3" key="1">
    <citation type="submission" date="2022-05" db="EMBL/GenBank/DDBJ databases">
        <title>Corynebacterium sp. B5-R-101 sp. nov., isolated from human feces.</title>
        <authorList>
            <person name="Shamsuzzaman M."/>
            <person name="Dahal R.H."/>
        </authorList>
    </citation>
    <scope>NUCLEOTIDE SEQUENCE [LARGE SCALE GENOMIC DNA]</scope>
    <source>
        <strain evidence="2 3">B5-R-101</strain>
    </source>
</reference>
<evidence type="ECO:0000313" key="2">
    <source>
        <dbReference type="EMBL" id="MCL8494236.1"/>
    </source>
</evidence>